<dbReference type="PROSITE" id="PS51257">
    <property type="entry name" value="PROKAR_LIPOPROTEIN"/>
    <property type="match status" value="1"/>
</dbReference>
<proteinExistence type="predicted"/>
<reference evidence="2 3" key="1">
    <citation type="submission" date="2023-07" db="EMBL/GenBank/DDBJ databases">
        <title>Comparative genomics of wheat-associated soil bacteria to identify genetic determinants of phenazine resistance.</title>
        <authorList>
            <person name="Mouncey N."/>
        </authorList>
    </citation>
    <scope>NUCLEOTIDE SEQUENCE [LARGE SCALE GENOMIC DNA]</scope>
    <source>
        <strain evidence="2 3">V2I4</strain>
    </source>
</reference>
<protein>
    <recommendedName>
        <fullName evidence="4">Lipoprotein</fullName>
    </recommendedName>
</protein>
<organism evidence="2 3">
    <name type="scientific">Streptomyces umbrinus</name>
    <dbReference type="NCBI Taxonomy" id="67370"/>
    <lineage>
        <taxon>Bacteria</taxon>
        <taxon>Bacillati</taxon>
        <taxon>Actinomycetota</taxon>
        <taxon>Actinomycetes</taxon>
        <taxon>Kitasatosporales</taxon>
        <taxon>Streptomycetaceae</taxon>
        <taxon>Streptomyces</taxon>
        <taxon>Streptomyces phaeochromogenes group</taxon>
    </lineage>
</organism>
<evidence type="ECO:0000256" key="1">
    <source>
        <dbReference type="SAM" id="MobiDB-lite"/>
    </source>
</evidence>
<evidence type="ECO:0000313" key="2">
    <source>
        <dbReference type="EMBL" id="MDQ1031761.1"/>
    </source>
</evidence>
<sequence>MSTGRGRVGVAGALTLMVVLSGCGGGGGGRDDGSGEGAESSSTRTPSESARPSSQAASPSTSPSASGPGTSDSPDDRTGGGTDADACFDGRCEITVPKPMTIKVDSRFGVSNLRVTKVTEDAVMLQSSGSGVFLSTSVGEGGTGGLNSLGFRVKSLKGGSAVLEFFPKD</sequence>
<feature type="region of interest" description="Disordered" evidence="1">
    <location>
        <begin position="21"/>
        <end position="88"/>
    </location>
</feature>
<name>A0ABU0T7K0_9ACTN</name>
<dbReference type="RefSeq" id="WP_307528102.1">
    <property type="nucleotide sequence ID" value="NZ_JAUSZI010000002.1"/>
</dbReference>
<feature type="compositionally biased region" description="Low complexity" evidence="1">
    <location>
        <begin position="37"/>
        <end position="72"/>
    </location>
</feature>
<comment type="caution">
    <text evidence="2">The sequence shown here is derived from an EMBL/GenBank/DDBJ whole genome shotgun (WGS) entry which is preliminary data.</text>
</comment>
<evidence type="ECO:0008006" key="4">
    <source>
        <dbReference type="Google" id="ProtNLM"/>
    </source>
</evidence>
<evidence type="ECO:0000313" key="3">
    <source>
        <dbReference type="Proteomes" id="UP001230328"/>
    </source>
</evidence>
<keyword evidence="3" id="KW-1185">Reference proteome</keyword>
<accession>A0ABU0T7K0</accession>
<dbReference type="Proteomes" id="UP001230328">
    <property type="component" value="Unassembled WGS sequence"/>
</dbReference>
<dbReference type="EMBL" id="JAUSZI010000002">
    <property type="protein sequence ID" value="MDQ1031761.1"/>
    <property type="molecule type" value="Genomic_DNA"/>
</dbReference>
<gene>
    <name evidence="2" type="ORF">QF035_009343</name>
</gene>